<keyword evidence="2 3" id="KW-0506">mRNA capping</keyword>
<dbReference type="EC" id="2.1.1.57" evidence="3"/>
<comment type="caution">
    <text evidence="4">The sequence shown here is derived from an EMBL/GenBank/DDBJ whole genome shotgun (WGS) entry which is preliminary data.</text>
</comment>
<dbReference type="PANTHER" id="PTHR16121">
    <property type="entry name" value="CAP-SPECIFIC MRNA (NUCLEOSIDE-2'-O-)-METHYLTRANSFERASE 1-RELATED"/>
    <property type="match status" value="1"/>
</dbReference>
<comment type="function">
    <text evidence="3">S-adenosyl-L-methionine-dependent methyltransferase that mediates RNA cap1 2'-O-ribose methylation to the 5'-cap structure of RNAs. Methylates the ribose of the first nucleotide of a m(7)GpppG-capped mRNA to produce m(7)GpppNmp (cap1).</text>
</comment>
<evidence type="ECO:0000256" key="2">
    <source>
        <dbReference type="ARBA" id="ARBA00023042"/>
    </source>
</evidence>
<keyword evidence="5" id="KW-1185">Reference proteome</keyword>
<dbReference type="GO" id="GO:0003676">
    <property type="term" value="F:nucleic acid binding"/>
    <property type="evidence" value="ECO:0007669"/>
    <property type="project" value="UniProtKB-UniRule"/>
</dbReference>
<dbReference type="Gene3D" id="3.30.470.30">
    <property type="entry name" value="DNA ligase/mRNA capping enzyme"/>
    <property type="match status" value="1"/>
</dbReference>
<organism evidence="4 5">
    <name type="scientific">Cervus elaphus hippelaphus</name>
    <name type="common">European red deer</name>
    <dbReference type="NCBI Taxonomy" id="46360"/>
    <lineage>
        <taxon>Eukaryota</taxon>
        <taxon>Metazoa</taxon>
        <taxon>Chordata</taxon>
        <taxon>Craniata</taxon>
        <taxon>Vertebrata</taxon>
        <taxon>Euteleostomi</taxon>
        <taxon>Mammalia</taxon>
        <taxon>Eutheria</taxon>
        <taxon>Laurasiatheria</taxon>
        <taxon>Artiodactyla</taxon>
        <taxon>Ruminantia</taxon>
        <taxon>Pecora</taxon>
        <taxon>Cervidae</taxon>
        <taxon>Cervinae</taxon>
        <taxon>Cervus</taxon>
    </lineage>
</organism>
<dbReference type="OrthoDB" id="10251234at2759"/>
<protein>
    <recommendedName>
        <fullName evidence="3">Cap-specific mRNA (nucleoside-2'-O-)-methyltransferase 1</fullName>
        <ecNumber evidence="3">2.1.1.57</ecNumber>
    </recommendedName>
    <alternativeName>
        <fullName evidence="3">Cap1 2'O-ribose methyltransferase 1</fullName>
    </alternativeName>
</protein>
<keyword evidence="1 3" id="KW-0507">mRNA processing</keyword>
<evidence type="ECO:0000256" key="1">
    <source>
        <dbReference type="ARBA" id="ARBA00022664"/>
    </source>
</evidence>
<evidence type="ECO:0000313" key="5">
    <source>
        <dbReference type="Proteomes" id="UP000242450"/>
    </source>
</evidence>
<dbReference type="GO" id="GO:0004483">
    <property type="term" value="F:methyltransferase cap1 activity"/>
    <property type="evidence" value="ECO:0007669"/>
    <property type="project" value="UniProtKB-UniRule"/>
</dbReference>
<dbReference type="GO" id="GO:0005634">
    <property type="term" value="C:nucleus"/>
    <property type="evidence" value="ECO:0007669"/>
    <property type="project" value="UniProtKB-SubCell"/>
</dbReference>
<dbReference type="GO" id="GO:0005737">
    <property type="term" value="C:cytoplasm"/>
    <property type="evidence" value="ECO:0007669"/>
    <property type="project" value="TreeGrafter"/>
</dbReference>
<dbReference type="PANTHER" id="PTHR16121:SF0">
    <property type="entry name" value="CAP-SPECIFIC MRNA (NUCLEOSIDE-2'-O-)-METHYLTRANSFERASE 1"/>
    <property type="match status" value="1"/>
</dbReference>
<keyword evidence="3" id="KW-0808">Transferase</keyword>
<gene>
    <name evidence="4" type="ORF">Celaphus_00014270</name>
</gene>
<dbReference type="GO" id="GO:0032259">
    <property type="term" value="P:methylation"/>
    <property type="evidence" value="ECO:0007669"/>
    <property type="project" value="UniProtKB-KW"/>
</dbReference>
<sequence length="211" mass="24099">MGLSFLLVALGSSIDHREPQRKIPDQARVAPSSTDPKSKFFELIQGTEIDIFSYKPTLLTAKTLEKIRPVLDYRCMVSGSEQKFLIGLGKSQIYTWDGRQSDRWVKLDLKTELPRDTLLSVEIVHELKGEGKAQRKISAIHILDVLVLNGSDVREQHFNQRSDRGPGGQRGRIQLAEKFVKAVSKPSRPDMNPIRVKEVYRLEEMEKIFVR</sequence>
<dbReference type="FunFam" id="3.30.470.30:FF:000006">
    <property type="entry name" value="Cap methyltransferase 1"/>
    <property type="match status" value="1"/>
</dbReference>
<comment type="catalytic activity">
    <reaction evidence="3">
        <text>a 5'-end (N(7)-methyl 5'-triphosphoguanosine)-ribonucleoside in mRNA + S-adenosyl-L-methionine = a 5'-end (N(7)-methyl 5'-triphosphoguanosine)-(2'-O-methyl-ribonucleoside) in mRNA + S-adenosyl-L-homocysteine + H(+)</text>
        <dbReference type="Rhea" id="RHEA:67020"/>
        <dbReference type="Rhea" id="RHEA-COMP:17167"/>
        <dbReference type="Rhea" id="RHEA-COMP:17168"/>
        <dbReference type="ChEBI" id="CHEBI:15378"/>
        <dbReference type="ChEBI" id="CHEBI:57856"/>
        <dbReference type="ChEBI" id="CHEBI:59789"/>
        <dbReference type="ChEBI" id="CHEBI:156461"/>
        <dbReference type="ChEBI" id="CHEBI:167609"/>
        <dbReference type="EC" id="2.1.1.57"/>
    </reaction>
</comment>
<evidence type="ECO:0000256" key="3">
    <source>
        <dbReference type="RuleBase" id="RU368012"/>
    </source>
</evidence>
<dbReference type="GO" id="GO:0016556">
    <property type="term" value="P:mRNA modification"/>
    <property type="evidence" value="ECO:0007669"/>
    <property type="project" value="UniProtKB-UniRule"/>
</dbReference>
<dbReference type="GO" id="GO:0006370">
    <property type="term" value="P:7-methylguanosine mRNA capping"/>
    <property type="evidence" value="ECO:0007669"/>
    <property type="project" value="UniProtKB-UniRule"/>
</dbReference>
<comment type="subcellular location">
    <subcellularLocation>
        <location evidence="3">Nucleus</location>
    </subcellularLocation>
</comment>
<dbReference type="InterPro" id="IPR050851">
    <property type="entry name" value="mRNA_Cap_2O-Ribose_MeTrfase"/>
</dbReference>
<name>A0A212D4Y6_CEREH</name>
<proteinExistence type="predicted"/>
<dbReference type="AlphaFoldDB" id="A0A212D4Y6"/>
<keyword evidence="3" id="KW-0539">Nucleus</keyword>
<accession>A0A212D4Y6</accession>
<dbReference type="Proteomes" id="UP000242450">
    <property type="component" value="Chromosome 7"/>
</dbReference>
<keyword evidence="3" id="KW-0489">Methyltransferase</keyword>
<reference evidence="4 5" key="1">
    <citation type="journal article" date="2018" name="Mol. Genet. Genomics">
        <title>The red deer Cervus elaphus genome CerEla1.0: sequencing, annotating, genes, and chromosomes.</title>
        <authorList>
            <person name="Bana N.A."/>
            <person name="Nyiri A."/>
            <person name="Nagy J."/>
            <person name="Frank K."/>
            <person name="Nagy T."/>
            <person name="Steger V."/>
            <person name="Schiller M."/>
            <person name="Lakatos P."/>
            <person name="Sugar L."/>
            <person name="Horn P."/>
            <person name="Barta E."/>
            <person name="Orosz L."/>
        </authorList>
    </citation>
    <scope>NUCLEOTIDE SEQUENCE [LARGE SCALE GENOMIC DNA]</scope>
    <source>
        <strain evidence="4">Hungarian</strain>
    </source>
</reference>
<evidence type="ECO:0000313" key="4">
    <source>
        <dbReference type="EMBL" id="OWK13301.1"/>
    </source>
</evidence>
<keyword evidence="3" id="KW-0949">S-adenosyl-L-methionine</keyword>
<dbReference type="EMBL" id="MKHE01000007">
    <property type="protein sequence ID" value="OWK13301.1"/>
    <property type="molecule type" value="Genomic_DNA"/>
</dbReference>